<evidence type="ECO:0000256" key="4">
    <source>
        <dbReference type="ARBA" id="ARBA00022989"/>
    </source>
</evidence>
<keyword evidence="9" id="KW-1185">Reference proteome</keyword>
<evidence type="ECO:0000256" key="3">
    <source>
        <dbReference type="ARBA" id="ARBA00022748"/>
    </source>
</evidence>
<feature type="transmembrane region" description="Helical" evidence="6">
    <location>
        <begin position="69"/>
        <end position="88"/>
    </location>
</feature>
<dbReference type="PANTHER" id="PTHR30071:SF1">
    <property type="entry name" value="CYTOCHROME B_B6 PROTEIN-RELATED"/>
    <property type="match status" value="1"/>
</dbReference>
<dbReference type="AlphaFoldDB" id="A0A6V8NCU8"/>
<evidence type="ECO:0000313" key="8">
    <source>
        <dbReference type="EMBL" id="GFO70462.1"/>
    </source>
</evidence>
<organism evidence="8 9">
    <name type="scientific">Geomonas limicola</name>
    <dbReference type="NCBI Taxonomy" id="2740186"/>
    <lineage>
        <taxon>Bacteria</taxon>
        <taxon>Pseudomonadati</taxon>
        <taxon>Thermodesulfobacteriota</taxon>
        <taxon>Desulfuromonadia</taxon>
        <taxon>Geobacterales</taxon>
        <taxon>Geobacteraceae</taxon>
        <taxon>Geomonas</taxon>
    </lineage>
</organism>
<feature type="domain" description="Cytochrome c assembly protein" evidence="7">
    <location>
        <begin position="65"/>
        <end position="268"/>
    </location>
</feature>
<dbReference type="EMBL" id="BLXZ01000010">
    <property type="protein sequence ID" value="GFO70462.1"/>
    <property type="molecule type" value="Genomic_DNA"/>
</dbReference>
<feature type="transmembrane region" description="Helical" evidence="6">
    <location>
        <begin position="182"/>
        <end position="205"/>
    </location>
</feature>
<dbReference type="PANTHER" id="PTHR30071">
    <property type="entry name" value="HEME EXPORTER PROTEIN C"/>
    <property type="match status" value="1"/>
</dbReference>
<evidence type="ECO:0000256" key="2">
    <source>
        <dbReference type="ARBA" id="ARBA00022692"/>
    </source>
</evidence>
<feature type="transmembrane region" description="Helical" evidence="6">
    <location>
        <begin position="95"/>
        <end position="113"/>
    </location>
</feature>
<feature type="transmembrane region" description="Helical" evidence="6">
    <location>
        <begin position="246"/>
        <end position="268"/>
    </location>
</feature>
<comment type="subcellular location">
    <subcellularLocation>
        <location evidence="1">Membrane</location>
        <topology evidence="1">Multi-pass membrane protein</topology>
    </subcellularLocation>
</comment>
<dbReference type="InterPro" id="IPR045062">
    <property type="entry name" value="Cyt_c_biogenesis_CcsA/CcmC"/>
</dbReference>
<keyword evidence="5 6" id="KW-0472">Membrane</keyword>
<keyword evidence="3" id="KW-0201">Cytochrome c-type biogenesis</keyword>
<dbReference type="Pfam" id="PF01578">
    <property type="entry name" value="Cytochrom_C_asm"/>
    <property type="match status" value="1"/>
</dbReference>
<name>A0A6V8NCU8_9BACT</name>
<reference evidence="9" key="1">
    <citation type="submission" date="2020-06" db="EMBL/GenBank/DDBJ databases">
        <title>Draft genomic sequecing of Geomonas sp. Red745.</title>
        <authorList>
            <person name="Itoh H."/>
            <person name="Xu Z.X."/>
            <person name="Ushijima N."/>
            <person name="Masuda Y."/>
            <person name="Shiratori Y."/>
            <person name="Senoo K."/>
        </authorList>
    </citation>
    <scope>NUCLEOTIDE SEQUENCE [LARGE SCALE GENOMIC DNA]</scope>
    <source>
        <strain evidence="9">Red745</strain>
    </source>
</reference>
<dbReference type="GO" id="GO:0017004">
    <property type="term" value="P:cytochrome complex assembly"/>
    <property type="evidence" value="ECO:0007669"/>
    <property type="project" value="UniProtKB-KW"/>
</dbReference>
<gene>
    <name evidence="8" type="ORF">GMLC_40410</name>
</gene>
<evidence type="ECO:0000256" key="6">
    <source>
        <dbReference type="SAM" id="Phobius"/>
    </source>
</evidence>
<evidence type="ECO:0000259" key="7">
    <source>
        <dbReference type="Pfam" id="PF01578"/>
    </source>
</evidence>
<accession>A0A6V8NCU8</accession>
<dbReference type="InterPro" id="IPR002541">
    <property type="entry name" value="Cyt_c_assembly"/>
</dbReference>
<keyword evidence="2 6" id="KW-0812">Transmembrane</keyword>
<evidence type="ECO:0000256" key="5">
    <source>
        <dbReference type="ARBA" id="ARBA00023136"/>
    </source>
</evidence>
<proteinExistence type="predicted"/>
<dbReference type="GO" id="GO:0020037">
    <property type="term" value="F:heme binding"/>
    <property type="evidence" value="ECO:0007669"/>
    <property type="project" value="InterPro"/>
</dbReference>
<sequence length="278" mass="31764">MAYWEMIFYWVALVVYSLSCGGFLYSFIFKNPKVMPRMFTLLAVGAVAHTIAIGARFEATGHLPWSGHYEYALMGGWFIICGTLWVGWRNKQLQGLAVATLPLVIIMMGYGYMQNPGLTPKAASLKTIWLYIHVYFAWLAFGAYSLAMAAGVLYLKKKKNLQQPVPNPSYDRFPSLEHLDELIFRYVVFGFITDTIMMAAGSLWAKDLWGGYWNWDPVETWSLISWLTYGITIHLRVTFGWKENRLAWLAICALSTVIICFFGVNLVVNTSLHMFQVR</sequence>
<dbReference type="Proteomes" id="UP000587586">
    <property type="component" value="Unassembled WGS sequence"/>
</dbReference>
<protein>
    <submittedName>
        <fullName evidence="8">C-type cytochrome biogenesis protein CcsB</fullName>
    </submittedName>
</protein>
<keyword evidence="4 6" id="KW-1133">Transmembrane helix</keyword>
<evidence type="ECO:0000256" key="1">
    <source>
        <dbReference type="ARBA" id="ARBA00004141"/>
    </source>
</evidence>
<feature type="transmembrane region" description="Helical" evidence="6">
    <location>
        <begin position="128"/>
        <end position="155"/>
    </location>
</feature>
<feature type="transmembrane region" description="Helical" evidence="6">
    <location>
        <begin position="6"/>
        <end position="27"/>
    </location>
</feature>
<evidence type="ECO:0000313" key="9">
    <source>
        <dbReference type="Proteomes" id="UP000587586"/>
    </source>
</evidence>
<dbReference type="RefSeq" id="WP_183363078.1">
    <property type="nucleotide sequence ID" value="NZ_BLXZ01000010.1"/>
</dbReference>
<dbReference type="GO" id="GO:0005886">
    <property type="term" value="C:plasma membrane"/>
    <property type="evidence" value="ECO:0007669"/>
    <property type="project" value="TreeGrafter"/>
</dbReference>
<comment type="caution">
    <text evidence="8">The sequence shown here is derived from an EMBL/GenBank/DDBJ whole genome shotgun (WGS) entry which is preliminary data.</text>
</comment>